<dbReference type="PANTHER" id="PTHR36923:SF3">
    <property type="entry name" value="FERREDOXIN"/>
    <property type="match status" value="1"/>
</dbReference>
<keyword evidence="4" id="KW-0249">Electron transport</keyword>
<dbReference type="InterPro" id="IPR051269">
    <property type="entry name" value="Fe-S_cluster_ET"/>
</dbReference>
<dbReference type="EMBL" id="CP012752">
    <property type="protein sequence ID" value="ALG07146.1"/>
    <property type="molecule type" value="Genomic_DNA"/>
</dbReference>
<reference evidence="8 9" key="1">
    <citation type="submission" date="2015-07" db="EMBL/GenBank/DDBJ databases">
        <title>Genome sequencing of Kibdelosporangium phytohabitans.</title>
        <authorList>
            <person name="Qin S."/>
            <person name="Xing K."/>
        </authorList>
    </citation>
    <scope>NUCLEOTIDE SEQUENCE [LARGE SCALE GENOMIC DNA]</scope>
    <source>
        <strain evidence="8 9">KLBMP1111</strain>
    </source>
</reference>
<dbReference type="AlphaFoldDB" id="A0A0N9HUG2"/>
<sequence length="68" mass="7917">MRGRRLRVKVDNDRCERYAICQMEAPDLFELSPDGRLFYTKRPEEDQVEQAAAAARCCPMQAIKVDRV</sequence>
<accession>A0A0N9HUG2</accession>
<evidence type="ECO:0000256" key="4">
    <source>
        <dbReference type="ARBA" id="ARBA00022982"/>
    </source>
</evidence>
<comment type="cofactor">
    <cofactor evidence="1">
        <name>[3Fe-4S] cluster</name>
        <dbReference type="ChEBI" id="CHEBI:21137"/>
    </cofactor>
</comment>
<name>A0A0N9HUG2_9PSEU</name>
<keyword evidence="6" id="KW-0411">Iron-sulfur</keyword>
<evidence type="ECO:0000256" key="6">
    <source>
        <dbReference type="ARBA" id="ARBA00023014"/>
    </source>
</evidence>
<evidence type="ECO:0000256" key="5">
    <source>
        <dbReference type="ARBA" id="ARBA00023004"/>
    </source>
</evidence>
<evidence type="ECO:0000256" key="2">
    <source>
        <dbReference type="ARBA" id="ARBA00022448"/>
    </source>
</evidence>
<protein>
    <submittedName>
        <fullName evidence="8">Ferredoxin</fullName>
    </submittedName>
</protein>
<dbReference type="SUPFAM" id="SSF54862">
    <property type="entry name" value="4Fe-4S ferredoxins"/>
    <property type="match status" value="1"/>
</dbReference>
<evidence type="ECO:0000256" key="1">
    <source>
        <dbReference type="ARBA" id="ARBA00001927"/>
    </source>
</evidence>
<evidence type="ECO:0000256" key="7">
    <source>
        <dbReference type="ARBA" id="ARBA00023291"/>
    </source>
</evidence>
<dbReference type="OrthoDB" id="4741951at2"/>
<dbReference type="PANTHER" id="PTHR36923">
    <property type="entry name" value="FERREDOXIN"/>
    <property type="match status" value="1"/>
</dbReference>
<organism evidence="8 9">
    <name type="scientific">Kibdelosporangium phytohabitans</name>
    <dbReference type="NCBI Taxonomy" id="860235"/>
    <lineage>
        <taxon>Bacteria</taxon>
        <taxon>Bacillati</taxon>
        <taxon>Actinomycetota</taxon>
        <taxon>Actinomycetes</taxon>
        <taxon>Pseudonocardiales</taxon>
        <taxon>Pseudonocardiaceae</taxon>
        <taxon>Kibdelosporangium</taxon>
    </lineage>
</organism>
<dbReference type="Pfam" id="PF13370">
    <property type="entry name" value="Fer4_13"/>
    <property type="match status" value="1"/>
</dbReference>
<dbReference type="STRING" id="860235.AOZ06_09610"/>
<evidence type="ECO:0000313" key="9">
    <source>
        <dbReference type="Proteomes" id="UP000063699"/>
    </source>
</evidence>
<dbReference type="Gene3D" id="3.30.70.20">
    <property type="match status" value="1"/>
</dbReference>
<evidence type="ECO:0000256" key="3">
    <source>
        <dbReference type="ARBA" id="ARBA00022723"/>
    </source>
</evidence>
<keyword evidence="9" id="KW-1185">Reference proteome</keyword>
<dbReference type="GO" id="GO:0051538">
    <property type="term" value="F:3 iron, 4 sulfur cluster binding"/>
    <property type="evidence" value="ECO:0007669"/>
    <property type="project" value="UniProtKB-KW"/>
</dbReference>
<dbReference type="RefSeq" id="WP_042182990.1">
    <property type="nucleotide sequence ID" value="NZ_CP012752.1"/>
</dbReference>
<keyword evidence="3" id="KW-0479">Metal-binding</keyword>
<evidence type="ECO:0000313" key="8">
    <source>
        <dbReference type="EMBL" id="ALG07146.1"/>
    </source>
</evidence>
<proteinExistence type="predicted"/>
<keyword evidence="5" id="KW-0408">Iron</keyword>
<dbReference type="GO" id="GO:0046872">
    <property type="term" value="F:metal ion binding"/>
    <property type="evidence" value="ECO:0007669"/>
    <property type="project" value="UniProtKB-KW"/>
</dbReference>
<gene>
    <name evidence="8" type="ORF">AOZ06_09610</name>
</gene>
<keyword evidence="7" id="KW-0003">3Fe-4S</keyword>
<dbReference type="Proteomes" id="UP000063699">
    <property type="component" value="Chromosome"/>
</dbReference>
<keyword evidence="2" id="KW-0813">Transport</keyword>
<dbReference type="KEGG" id="kphy:AOZ06_09610"/>